<evidence type="ECO:0000256" key="2">
    <source>
        <dbReference type="ARBA" id="ARBA00022692"/>
    </source>
</evidence>
<dbReference type="EMBL" id="JBHOMY010000081">
    <property type="protein sequence ID" value="MFC1459023.1"/>
    <property type="molecule type" value="Genomic_DNA"/>
</dbReference>
<keyword evidence="9" id="KW-1185">Reference proteome</keyword>
<accession>A0ABV6YCQ2</accession>
<feature type="domain" description="DUF202" evidence="7">
    <location>
        <begin position="73"/>
        <end position="133"/>
    </location>
</feature>
<proteinExistence type="predicted"/>
<dbReference type="InterPro" id="IPR003807">
    <property type="entry name" value="DUF202"/>
</dbReference>
<evidence type="ECO:0000259" key="7">
    <source>
        <dbReference type="Pfam" id="PF02656"/>
    </source>
</evidence>
<dbReference type="RefSeq" id="WP_377030795.1">
    <property type="nucleotide sequence ID" value="NZ_JBHOMY010000081.1"/>
</dbReference>
<reference evidence="8 9" key="1">
    <citation type="submission" date="2024-09" db="EMBL/GenBank/DDBJ databases">
        <title>Nodulacao em especies de Leguminosae Basais da Amazonia e Caracterizacao dos Rizobios e Bacterias Associadas aos Nodulos.</title>
        <authorList>
            <person name="Jambeiro I.C.A."/>
            <person name="Lopes I.S."/>
            <person name="Aguiar E.R.G.R."/>
            <person name="Santos A.F.J."/>
            <person name="Dos Santos J.M.F."/>
            <person name="Gross E."/>
        </authorList>
    </citation>
    <scope>NUCLEOTIDE SEQUENCE [LARGE SCALE GENOMIC DNA]</scope>
    <source>
        <strain evidence="8 9">BRUESC1165</strain>
    </source>
</reference>
<evidence type="ECO:0000256" key="5">
    <source>
        <dbReference type="SAM" id="MobiDB-lite"/>
    </source>
</evidence>
<evidence type="ECO:0000256" key="1">
    <source>
        <dbReference type="ARBA" id="ARBA00004127"/>
    </source>
</evidence>
<keyword evidence="3 6" id="KW-1133">Transmembrane helix</keyword>
<organism evidence="8 9">
    <name type="scientific">Microvirga arabica</name>
    <dbReference type="NCBI Taxonomy" id="1128671"/>
    <lineage>
        <taxon>Bacteria</taxon>
        <taxon>Pseudomonadati</taxon>
        <taxon>Pseudomonadota</taxon>
        <taxon>Alphaproteobacteria</taxon>
        <taxon>Hyphomicrobiales</taxon>
        <taxon>Methylobacteriaceae</taxon>
        <taxon>Microvirga</taxon>
    </lineage>
</organism>
<evidence type="ECO:0000256" key="4">
    <source>
        <dbReference type="ARBA" id="ARBA00023136"/>
    </source>
</evidence>
<feature type="transmembrane region" description="Helical" evidence="6">
    <location>
        <begin position="110"/>
        <end position="132"/>
    </location>
</feature>
<feature type="transmembrane region" description="Helical" evidence="6">
    <location>
        <begin position="152"/>
        <end position="174"/>
    </location>
</feature>
<feature type="region of interest" description="Disordered" evidence="5">
    <location>
        <begin position="1"/>
        <end position="54"/>
    </location>
</feature>
<comment type="caution">
    <text evidence="8">The sequence shown here is derived from an EMBL/GenBank/DDBJ whole genome shotgun (WGS) entry which is preliminary data.</text>
</comment>
<feature type="compositionally biased region" description="Basic and acidic residues" evidence="5">
    <location>
        <begin position="1"/>
        <end position="21"/>
    </location>
</feature>
<keyword evidence="2 6" id="KW-0812">Transmembrane</keyword>
<comment type="subcellular location">
    <subcellularLocation>
        <location evidence="1">Endomembrane system</location>
        <topology evidence="1">Multi-pass membrane protein</topology>
    </subcellularLocation>
</comment>
<evidence type="ECO:0000256" key="3">
    <source>
        <dbReference type="ARBA" id="ARBA00022989"/>
    </source>
</evidence>
<name>A0ABV6YCQ2_9HYPH</name>
<keyword evidence="4 6" id="KW-0472">Membrane</keyword>
<protein>
    <submittedName>
        <fullName evidence="8">YidH family protein</fullName>
    </submittedName>
</protein>
<dbReference type="Proteomes" id="UP001593940">
    <property type="component" value="Unassembled WGS sequence"/>
</dbReference>
<gene>
    <name evidence="8" type="ORF">ACETIH_20430</name>
</gene>
<sequence length="180" mass="19428">MATQPVDEKLKVSAEHAKEAAEQTQEAAEQTQEAAENTQEAAEHTQKAAKTTAKATVQLKDSADRRTELAANRTVFAAERTYAAWVRTGLAALASGIGAQKLLADVVPDWMILSTGSVLILFSAFCFAAAVWRQVFTGSQPPHPDVQRLPPFLLVLFNGFLALVSLAALFGLWFGQTEVN</sequence>
<evidence type="ECO:0000256" key="6">
    <source>
        <dbReference type="SAM" id="Phobius"/>
    </source>
</evidence>
<dbReference type="Pfam" id="PF02656">
    <property type="entry name" value="DUF202"/>
    <property type="match status" value="1"/>
</dbReference>
<evidence type="ECO:0000313" key="9">
    <source>
        <dbReference type="Proteomes" id="UP001593940"/>
    </source>
</evidence>
<feature type="compositionally biased region" description="Low complexity" evidence="5">
    <location>
        <begin position="22"/>
        <end position="40"/>
    </location>
</feature>
<evidence type="ECO:0000313" key="8">
    <source>
        <dbReference type="EMBL" id="MFC1459023.1"/>
    </source>
</evidence>